<sequence length="198" mass="22112">MKVMEQSEERLSRINAYNKLVDAAILTKTSSKSVADIVNHELGIECNAANVQEILKSSVSASDMHKIRREIEGNASIKMENANGTSFLRKYVSFSGRISRSEYWALKLLILPIVAIILLYGVAMVWDKTGNNSGILVLFVIIFISYIYFNIVADVRRLHDIGESGWLVLLKLVPLANIVIAAFLFLKVANQLVINIKT</sequence>
<evidence type="ECO:0000256" key="1">
    <source>
        <dbReference type="SAM" id="Phobius"/>
    </source>
</evidence>
<dbReference type="AlphaFoldDB" id="A0AAP8NLM4"/>
<feature type="transmembrane region" description="Helical" evidence="1">
    <location>
        <begin position="104"/>
        <end position="123"/>
    </location>
</feature>
<feature type="transmembrane region" description="Helical" evidence="1">
    <location>
        <begin position="135"/>
        <end position="153"/>
    </location>
</feature>
<name>A0AAP8NLM4_9BACT</name>
<organism evidence="2 3">
    <name type="scientific">Akkermansia muciniphila</name>
    <dbReference type="NCBI Taxonomy" id="239935"/>
    <lineage>
        <taxon>Bacteria</taxon>
        <taxon>Pseudomonadati</taxon>
        <taxon>Verrucomicrobiota</taxon>
        <taxon>Verrucomicrobiia</taxon>
        <taxon>Verrucomicrobiales</taxon>
        <taxon>Akkermansiaceae</taxon>
        <taxon>Akkermansia</taxon>
    </lineage>
</organism>
<reference evidence="2 3" key="1">
    <citation type="journal article" date="2017" name="BMC Genomics">
        <title>Genome sequencing of 39 Akkermansia muciniphila isolates reveals its population structure, genomic and functional diverisity, and global distribution in mammalian gut microbiotas.</title>
        <authorList>
            <person name="Guo X."/>
            <person name="Li S."/>
            <person name="Zhang J."/>
            <person name="Wu F."/>
            <person name="Li X."/>
            <person name="Wu D."/>
            <person name="Zhang M."/>
            <person name="Ou Z."/>
            <person name="Jie Z."/>
            <person name="Yan Q."/>
            <person name="Li P."/>
            <person name="Yi J."/>
            <person name="Peng Y."/>
        </authorList>
    </citation>
    <scope>NUCLEOTIDE SEQUENCE [LARGE SCALE GENOMIC DNA]</scope>
    <source>
        <strain evidence="2 3">GP43</strain>
    </source>
</reference>
<dbReference type="RefSeq" id="WP_102735924.1">
    <property type="nucleotide sequence ID" value="NZ_PJKN01000005.1"/>
</dbReference>
<dbReference type="Proteomes" id="UP000235914">
    <property type="component" value="Unassembled WGS sequence"/>
</dbReference>
<keyword evidence="1" id="KW-0812">Transmembrane</keyword>
<keyword evidence="1" id="KW-1133">Transmembrane helix</keyword>
<dbReference type="PANTHER" id="PTHR34980">
    <property type="entry name" value="INNER MEMBRANE PROTEIN-RELATED-RELATED"/>
    <property type="match status" value="1"/>
</dbReference>
<evidence type="ECO:0000313" key="2">
    <source>
        <dbReference type="EMBL" id="PNC54768.1"/>
    </source>
</evidence>
<accession>A0AAP8NLM4</accession>
<evidence type="ECO:0000313" key="3">
    <source>
        <dbReference type="Proteomes" id="UP000235914"/>
    </source>
</evidence>
<keyword evidence="1" id="KW-0472">Membrane</keyword>
<evidence type="ECO:0008006" key="4">
    <source>
        <dbReference type="Google" id="ProtNLM"/>
    </source>
</evidence>
<dbReference type="Pfam" id="PF05656">
    <property type="entry name" value="DUF805"/>
    <property type="match status" value="1"/>
</dbReference>
<dbReference type="EMBL" id="PJKN01000005">
    <property type="protein sequence ID" value="PNC54768.1"/>
    <property type="molecule type" value="Genomic_DNA"/>
</dbReference>
<gene>
    <name evidence="2" type="ORF">CXU09_09565</name>
</gene>
<protein>
    <recommendedName>
        <fullName evidence="4">DUF805 domain-containing protein</fullName>
    </recommendedName>
</protein>
<dbReference type="GO" id="GO:0005886">
    <property type="term" value="C:plasma membrane"/>
    <property type="evidence" value="ECO:0007669"/>
    <property type="project" value="TreeGrafter"/>
</dbReference>
<comment type="caution">
    <text evidence="2">The sequence shown here is derived from an EMBL/GenBank/DDBJ whole genome shotgun (WGS) entry which is preliminary data.</text>
</comment>
<feature type="transmembrane region" description="Helical" evidence="1">
    <location>
        <begin position="165"/>
        <end position="186"/>
    </location>
</feature>
<dbReference type="InterPro" id="IPR008523">
    <property type="entry name" value="DUF805"/>
</dbReference>
<proteinExistence type="predicted"/>